<reference evidence="1 2" key="1">
    <citation type="submission" date="2021-12" db="EMBL/GenBank/DDBJ databases">
        <title>Genome sequencing of bacteria with rrn-lacking chromosome and rrn-plasmid.</title>
        <authorList>
            <person name="Anda M."/>
            <person name="Iwasaki W."/>
        </authorList>
    </citation>
    <scope>NUCLEOTIDE SEQUENCE [LARGE SCALE GENOMIC DNA]</scope>
    <source>
        <strain evidence="1 2">DSM 100852</strain>
    </source>
</reference>
<protein>
    <submittedName>
        <fullName evidence="1">Uncharacterized protein</fullName>
    </submittedName>
</protein>
<evidence type="ECO:0000313" key="2">
    <source>
        <dbReference type="Proteomes" id="UP001348817"/>
    </source>
</evidence>
<gene>
    <name evidence="1" type="ORF">FUAX_37230</name>
</gene>
<dbReference type="EMBL" id="AP025314">
    <property type="protein sequence ID" value="BDD11291.1"/>
    <property type="molecule type" value="Genomic_DNA"/>
</dbReference>
<sequence length="186" mass="20415">MSVEVKGSVVKGLKSYVEKKYPSYADSWMSAMDSQTREVFKQPILSTTWYDLQVGVVNPTKALAEVTGKKVKDVAYESGQFVAEDLLSGIYKVFVAIASPKFVISRATTIFDSFYRPVNVSLPLLEPGCARIKVEGLTTADGVLESRIEGFMQVTVSKSAGKDVKVKSEKASGDGNPYTEYTIEWS</sequence>
<name>A0AAU9DDM4_9BACT</name>
<proteinExistence type="predicted"/>
<organism evidence="1 2">
    <name type="scientific">Fulvitalea axinellae</name>
    <dbReference type="NCBI Taxonomy" id="1182444"/>
    <lineage>
        <taxon>Bacteria</taxon>
        <taxon>Pseudomonadati</taxon>
        <taxon>Bacteroidota</taxon>
        <taxon>Cytophagia</taxon>
        <taxon>Cytophagales</taxon>
        <taxon>Persicobacteraceae</taxon>
        <taxon>Fulvitalea</taxon>
    </lineage>
</organism>
<dbReference type="AlphaFoldDB" id="A0AAU9DDM4"/>
<keyword evidence="2" id="KW-1185">Reference proteome</keyword>
<dbReference type="KEGG" id="fax:FUAX_37230"/>
<evidence type="ECO:0000313" key="1">
    <source>
        <dbReference type="EMBL" id="BDD11291.1"/>
    </source>
</evidence>
<dbReference type="Proteomes" id="UP001348817">
    <property type="component" value="Chromosome"/>
</dbReference>
<accession>A0AAU9DDM4</accession>
<dbReference type="RefSeq" id="WP_338392793.1">
    <property type="nucleotide sequence ID" value="NZ_AP025314.1"/>
</dbReference>